<protein>
    <submittedName>
        <fullName evidence="1">Uncharacterized protein</fullName>
    </submittedName>
</protein>
<dbReference type="Proteomes" id="UP001230188">
    <property type="component" value="Unassembled WGS sequence"/>
</dbReference>
<accession>A0AAD7UIC6</accession>
<organism evidence="1 2">
    <name type="scientific">Chrysophaeum taylorii</name>
    <dbReference type="NCBI Taxonomy" id="2483200"/>
    <lineage>
        <taxon>Eukaryota</taxon>
        <taxon>Sar</taxon>
        <taxon>Stramenopiles</taxon>
        <taxon>Ochrophyta</taxon>
        <taxon>Pelagophyceae</taxon>
        <taxon>Pelagomonadales</taxon>
        <taxon>Pelagomonadaceae</taxon>
        <taxon>Chrysophaeum</taxon>
    </lineage>
</organism>
<proteinExistence type="predicted"/>
<comment type="caution">
    <text evidence="1">The sequence shown here is derived from an EMBL/GenBank/DDBJ whole genome shotgun (WGS) entry which is preliminary data.</text>
</comment>
<sequence>MRKFLDLNPALPRDRLFCDVDDSFAAYEAVGFGKIKKVENFKLKVPRLGSAAAWWRYLTNVAALSPVPANLKFGELPEGVLRLGGTFVIEGDRVLFAHADKFPGDHPAVADVLRSLRIPDPVTILS</sequence>
<gene>
    <name evidence="1" type="ORF">CTAYLR_008246</name>
</gene>
<evidence type="ECO:0000313" key="1">
    <source>
        <dbReference type="EMBL" id="KAJ8607999.1"/>
    </source>
</evidence>
<keyword evidence="2" id="KW-1185">Reference proteome</keyword>
<dbReference type="EMBL" id="JAQMWT010000186">
    <property type="protein sequence ID" value="KAJ8607999.1"/>
    <property type="molecule type" value="Genomic_DNA"/>
</dbReference>
<evidence type="ECO:0000313" key="2">
    <source>
        <dbReference type="Proteomes" id="UP001230188"/>
    </source>
</evidence>
<reference evidence="1" key="1">
    <citation type="submission" date="2023-01" db="EMBL/GenBank/DDBJ databases">
        <title>Metagenome sequencing of chrysophaentin producing Chrysophaeum taylorii.</title>
        <authorList>
            <person name="Davison J."/>
            <person name="Bewley C."/>
        </authorList>
    </citation>
    <scope>NUCLEOTIDE SEQUENCE</scope>
    <source>
        <strain evidence="1">NIES-1699</strain>
    </source>
</reference>
<name>A0AAD7UIC6_9STRA</name>
<dbReference type="AlphaFoldDB" id="A0AAD7UIC6"/>